<reference evidence="4" key="1">
    <citation type="submission" date="2025-08" db="UniProtKB">
        <authorList>
            <consortium name="RefSeq"/>
        </authorList>
    </citation>
    <scope>IDENTIFICATION</scope>
</reference>
<protein>
    <submittedName>
        <fullName evidence="4">Transmembrane protein 42</fullName>
    </submittedName>
</protein>
<dbReference type="InParanoid" id="A0A6J0UTQ6"/>
<keyword evidence="1" id="KW-1133">Transmembrane helix</keyword>
<accession>A0A6J0UTQ6</accession>
<dbReference type="GeneID" id="110086623"/>
<evidence type="ECO:0000256" key="1">
    <source>
        <dbReference type="SAM" id="Phobius"/>
    </source>
</evidence>
<dbReference type="KEGG" id="pvt:110086623"/>
<dbReference type="RefSeq" id="XP_020663328.2">
    <property type="nucleotide sequence ID" value="XM_020807669.2"/>
</dbReference>
<keyword evidence="3" id="KW-1185">Reference proteome</keyword>
<evidence type="ECO:0000259" key="2">
    <source>
        <dbReference type="Pfam" id="PF00892"/>
    </source>
</evidence>
<evidence type="ECO:0000313" key="4">
    <source>
        <dbReference type="RefSeq" id="XP_020663328.2"/>
    </source>
</evidence>
<dbReference type="PANTHER" id="PTHR31965">
    <property type="entry name" value="TRANSMEMBRANE PROTEIN 42"/>
    <property type="match status" value="1"/>
</dbReference>
<feature type="transmembrane region" description="Helical" evidence="1">
    <location>
        <begin position="57"/>
        <end position="78"/>
    </location>
</feature>
<feature type="transmembrane region" description="Helical" evidence="1">
    <location>
        <begin position="117"/>
        <end position="141"/>
    </location>
</feature>
<feature type="domain" description="EamA" evidence="2">
    <location>
        <begin position="68"/>
        <end position="133"/>
    </location>
</feature>
<gene>
    <name evidence="4" type="primary">TMEM42</name>
</gene>
<dbReference type="PANTHER" id="PTHR31965:SF1">
    <property type="entry name" value="TRANSMEMBRANE PROTEIN 42"/>
    <property type="match status" value="1"/>
</dbReference>
<sequence>MPAGLGAAYASGAGLLGALAACSAKMALGGDYLREGCFAVLGGEEDSATDACAWLPFLLRVGCGGLMLACNTIMWTFFAKALRYSSSSAAATVTSTAANFISSAFLGKLLFGETRALLWWIGISVTLLGLLLLHTGPSPLGEQKNLKEKMK</sequence>
<organism evidence="3 4">
    <name type="scientific">Pogona vitticeps</name>
    <name type="common">central bearded dragon</name>
    <dbReference type="NCBI Taxonomy" id="103695"/>
    <lineage>
        <taxon>Eukaryota</taxon>
        <taxon>Metazoa</taxon>
        <taxon>Chordata</taxon>
        <taxon>Craniata</taxon>
        <taxon>Vertebrata</taxon>
        <taxon>Euteleostomi</taxon>
        <taxon>Lepidosauria</taxon>
        <taxon>Squamata</taxon>
        <taxon>Bifurcata</taxon>
        <taxon>Unidentata</taxon>
        <taxon>Episquamata</taxon>
        <taxon>Toxicofera</taxon>
        <taxon>Iguania</taxon>
        <taxon>Acrodonta</taxon>
        <taxon>Agamidae</taxon>
        <taxon>Amphibolurinae</taxon>
        <taxon>Pogona</taxon>
    </lineage>
</organism>
<dbReference type="SUPFAM" id="SSF103481">
    <property type="entry name" value="Multidrug resistance efflux transporter EmrE"/>
    <property type="match status" value="1"/>
</dbReference>
<dbReference type="AlphaFoldDB" id="A0A6J0UTQ6"/>
<dbReference type="InterPro" id="IPR039632">
    <property type="entry name" value="TMEM42"/>
</dbReference>
<dbReference type="Pfam" id="PF00892">
    <property type="entry name" value="EamA"/>
    <property type="match status" value="1"/>
</dbReference>
<dbReference type="OrthoDB" id="5854584at2759"/>
<feature type="transmembrane region" description="Helical" evidence="1">
    <location>
        <begin position="90"/>
        <end position="111"/>
    </location>
</feature>
<name>A0A6J0UTQ6_9SAUR</name>
<evidence type="ECO:0000313" key="3">
    <source>
        <dbReference type="Proteomes" id="UP001652642"/>
    </source>
</evidence>
<dbReference type="Proteomes" id="UP001652642">
    <property type="component" value="Chromosome 6"/>
</dbReference>
<dbReference type="InterPro" id="IPR037185">
    <property type="entry name" value="EmrE-like"/>
</dbReference>
<keyword evidence="1 4" id="KW-0812">Transmembrane</keyword>
<keyword evidence="1" id="KW-0472">Membrane</keyword>
<proteinExistence type="predicted"/>
<dbReference type="CTD" id="131616"/>
<dbReference type="InterPro" id="IPR000620">
    <property type="entry name" value="EamA_dom"/>
</dbReference>